<dbReference type="GO" id="GO:0016705">
    <property type="term" value="F:oxidoreductase activity, acting on paired donors, with incorporation or reduction of molecular oxygen"/>
    <property type="evidence" value="ECO:0007669"/>
    <property type="project" value="InterPro"/>
</dbReference>
<feature type="transmembrane region" description="Helical" evidence="16">
    <location>
        <begin position="6"/>
        <end position="23"/>
    </location>
</feature>
<evidence type="ECO:0000256" key="2">
    <source>
        <dbReference type="ARBA" id="ARBA00004486"/>
    </source>
</evidence>
<keyword evidence="11" id="KW-0206">Cytoskeleton</keyword>
<evidence type="ECO:0000256" key="12">
    <source>
        <dbReference type="ARBA" id="ARBA00023273"/>
    </source>
</evidence>
<dbReference type="GO" id="GO:0016020">
    <property type="term" value="C:membrane"/>
    <property type="evidence" value="ECO:0007669"/>
    <property type="project" value="TreeGrafter"/>
</dbReference>
<dbReference type="GO" id="GO:0005506">
    <property type="term" value="F:iron ion binding"/>
    <property type="evidence" value="ECO:0007669"/>
    <property type="project" value="InterPro"/>
</dbReference>
<comment type="similarity">
    <text evidence="4">Belongs to the ABI family.</text>
</comment>
<dbReference type="PROSITE" id="PS50002">
    <property type="entry name" value="SH3"/>
    <property type="match status" value="1"/>
</dbReference>
<keyword evidence="9 13" id="KW-0408">Iron</keyword>
<dbReference type="InterPro" id="IPR036396">
    <property type="entry name" value="Cyt_P450_sf"/>
</dbReference>
<dbReference type="Pfam" id="PF00018">
    <property type="entry name" value="SH3_1"/>
    <property type="match status" value="1"/>
</dbReference>
<dbReference type="GO" id="GO:0004497">
    <property type="term" value="F:monooxygenase activity"/>
    <property type="evidence" value="ECO:0007669"/>
    <property type="project" value="InterPro"/>
</dbReference>
<dbReference type="PANTHER" id="PTHR24280">
    <property type="entry name" value="CYTOCHROME P450 20A1"/>
    <property type="match status" value="1"/>
</dbReference>
<reference evidence="19" key="2">
    <citation type="submission" date="2025-09" db="UniProtKB">
        <authorList>
            <consortium name="Ensembl"/>
        </authorList>
    </citation>
    <scope>IDENTIFICATION</scope>
</reference>
<dbReference type="PRINTS" id="PR00463">
    <property type="entry name" value="EP450I"/>
</dbReference>
<evidence type="ECO:0000256" key="11">
    <source>
        <dbReference type="ARBA" id="ARBA00023212"/>
    </source>
</evidence>
<keyword evidence="16" id="KW-0472">Membrane</keyword>
<dbReference type="GO" id="GO:0005856">
    <property type="term" value="C:cytoskeleton"/>
    <property type="evidence" value="ECO:0007669"/>
    <property type="project" value="UniProtKB-SubCell"/>
</dbReference>
<dbReference type="InterPro" id="IPR052666">
    <property type="entry name" value="CYP450_20A1-like"/>
</dbReference>
<dbReference type="CDD" id="cd11972">
    <property type="entry name" value="SH3_Abi2"/>
    <property type="match status" value="1"/>
</dbReference>
<evidence type="ECO:0000313" key="19">
    <source>
        <dbReference type="Ensembl" id="ENSJHYP00000012705.1"/>
    </source>
</evidence>
<evidence type="ECO:0000256" key="10">
    <source>
        <dbReference type="ARBA" id="ARBA00023054"/>
    </source>
</evidence>
<reference evidence="19" key="1">
    <citation type="submission" date="2025-08" db="UniProtKB">
        <authorList>
            <consortium name="Ensembl"/>
        </authorList>
    </citation>
    <scope>IDENTIFICATION</scope>
</reference>
<keyword evidence="13" id="KW-0349">Heme</keyword>
<comment type="similarity">
    <text evidence="5">Belongs to the cytochrome P450 family.</text>
</comment>
<evidence type="ECO:0000256" key="4">
    <source>
        <dbReference type="ARBA" id="ARBA00010020"/>
    </source>
</evidence>
<dbReference type="FunFam" id="2.30.30.40:FF:000002">
    <property type="entry name" value="abl interactor 1 isoform X1"/>
    <property type="match status" value="1"/>
</dbReference>
<keyword evidence="10" id="KW-0175">Coiled coil</keyword>
<dbReference type="InterPro" id="IPR000727">
    <property type="entry name" value="T_SNARE_dom"/>
</dbReference>
<dbReference type="Pfam" id="PF07815">
    <property type="entry name" value="Abi_HHR"/>
    <property type="match status" value="1"/>
</dbReference>
<evidence type="ECO:0000256" key="13">
    <source>
        <dbReference type="PIRSR" id="PIRSR602401-1"/>
    </source>
</evidence>
<feature type="compositionally biased region" description="Polar residues" evidence="15">
    <location>
        <begin position="619"/>
        <end position="643"/>
    </location>
</feature>
<dbReference type="Ensembl" id="ENSJHYT00000015354.1">
    <property type="protein sequence ID" value="ENSJHYP00000012705.1"/>
    <property type="gene ID" value="ENSJHYG00000009881.1"/>
</dbReference>
<dbReference type="CDD" id="cd20627">
    <property type="entry name" value="CYP20A1"/>
    <property type="match status" value="1"/>
</dbReference>
<accession>A0A8C5J4G6</accession>
<keyword evidence="20" id="KW-1185">Reference proteome</keyword>
<keyword evidence="12" id="KW-0966">Cell projection</keyword>
<dbReference type="PROSITE" id="PS50192">
    <property type="entry name" value="T_SNARE"/>
    <property type="match status" value="1"/>
</dbReference>
<dbReference type="AlphaFoldDB" id="A0A8C5J4G6"/>
<dbReference type="InterPro" id="IPR001452">
    <property type="entry name" value="SH3_domain"/>
</dbReference>
<evidence type="ECO:0000256" key="16">
    <source>
        <dbReference type="SAM" id="Phobius"/>
    </source>
</evidence>
<keyword evidence="13" id="KW-0479">Metal-binding</keyword>
<keyword evidence="7" id="KW-0963">Cytoplasm</keyword>
<keyword evidence="16" id="KW-0812">Transmembrane</keyword>
<dbReference type="SMART" id="SM00326">
    <property type="entry name" value="SH3"/>
    <property type="match status" value="1"/>
</dbReference>
<evidence type="ECO:0000256" key="3">
    <source>
        <dbReference type="ARBA" id="ARBA00004510"/>
    </source>
</evidence>
<keyword evidence="16" id="KW-1133">Transmembrane helix</keyword>
<evidence type="ECO:0000256" key="15">
    <source>
        <dbReference type="SAM" id="MobiDB-lite"/>
    </source>
</evidence>
<dbReference type="InterPro" id="IPR012849">
    <property type="entry name" value="Abl-interactor_HHR_dom"/>
</dbReference>
<protein>
    <submittedName>
        <fullName evidence="19">Abl interactor 2</fullName>
    </submittedName>
</protein>
<feature type="region of interest" description="Disordered" evidence="15">
    <location>
        <begin position="567"/>
        <end position="748"/>
    </location>
</feature>
<dbReference type="GO" id="GO:0020037">
    <property type="term" value="F:heme binding"/>
    <property type="evidence" value="ECO:0007669"/>
    <property type="project" value="InterPro"/>
</dbReference>
<evidence type="ECO:0000256" key="7">
    <source>
        <dbReference type="ARBA" id="ARBA00022490"/>
    </source>
</evidence>
<dbReference type="SUPFAM" id="SSF48264">
    <property type="entry name" value="Cytochrome P450"/>
    <property type="match status" value="1"/>
</dbReference>
<evidence type="ECO:0000256" key="14">
    <source>
        <dbReference type="PROSITE-ProRule" id="PRU00192"/>
    </source>
</evidence>
<evidence type="ECO:0000313" key="20">
    <source>
        <dbReference type="Proteomes" id="UP000694408"/>
    </source>
</evidence>
<comment type="subcellular location">
    <subcellularLocation>
        <location evidence="2">Cell projection</location>
        <location evidence="2">Filopodium</location>
    </subcellularLocation>
    <subcellularLocation>
        <location evidence="3">Cell projection</location>
        <location evidence="3">Lamellipodium</location>
    </subcellularLocation>
    <subcellularLocation>
        <location evidence="1">Cytoplasm</location>
        <location evidence="1">Cytoskeleton</location>
    </subcellularLocation>
</comment>
<dbReference type="PRINTS" id="PR00452">
    <property type="entry name" value="SH3DOMAIN"/>
</dbReference>
<dbReference type="GO" id="GO:0030175">
    <property type="term" value="C:filopodium"/>
    <property type="evidence" value="ECO:0007669"/>
    <property type="project" value="UniProtKB-SubCell"/>
</dbReference>
<feature type="binding site" description="axial binding residue" evidence="13">
    <location>
        <position position="410"/>
    </location>
    <ligand>
        <name>heme</name>
        <dbReference type="ChEBI" id="CHEBI:30413"/>
    </ligand>
    <ligandPart>
        <name>Fe</name>
        <dbReference type="ChEBI" id="CHEBI:18248"/>
    </ligandPart>
</feature>
<dbReference type="InterPro" id="IPR036028">
    <property type="entry name" value="SH3-like_dom_sf"/>
</dbReference>
<dbReference type="Proteomes" id="UP000694408">
    <property type="component" value="Unplaced"/>
</dbReference>
<evidence type="ECO:0000256" key="6">
    <source>
        <dbReference type="ARBA" id="ARBA00022443"/>
    </source>
</evidence>
<dbReference type="PANTHER" id="PTHR24280:SF4">
    <property type="entry name" value="CYTOCHROME P450 20A1"/>
    <property type="match status" value="1"/>
</dbReference>
<evidence type="ECO:0000256" key="9">
    <source>
        <dbReference type="ARBA" id="ARBA00023004"/>
    </source>
</evidence>
<sequence length="883" mass="98483">MLDFAIFAVTFLLILVGAVLYLYPASRQASGIPGLAPTDEKDGNLPDIIASSSLHEFLVNLHEKYGPLVSFWFGRRLVVSLGSIDLLKQHVNPNRLLDPFETMLKSLLRYQSSLNGDTGESHMRRKLYENGVTKSLQSNVALIQKLSEELLAKWLSLPEAQHVPLCQHMLGFAMKSVTQTAMGSSFEDDREVIRFRRHHDAIWSEIGKGFLDGSLDKNMTRKKHYEDALVEMESILKKVTKERRGRSFNRHVFIDTLLQGSLSDQQILEDTMIFSLAGCVITANLCTWAVYFLTTSEDVQQNLYKELDRVLGKGPITHEKMEQLRYCRQVLCETVRTAKLTPVAAQLQELEGRVDQHTIPKETLVLYALGVMLQDSSSWPSPYKFDPDRFNEELAMKNLSLLGFSGSQECPELRFAYMVATVLLSVLVRKLYLHPVKGQVMEAKYELSADKQRALEETKAYTTQSLASVAYLINTLANNVLQMLDIQASQLRRMESSINHISQTVDIHKEKVARREIGILTTNKNTSRTHKIIAPANLERPVRYIRKPIDYTILDDIGHGVKVSTQNMKMGGLPRTTPPTQKPPSPPMSGKGTIGRHSPYRTLEPVRPPVVPNDYVPSPTRTMAPAQQSPVRTASVNQRNRTYSSSGSSGGSHPSSRSSSRENSGSGSVGVPIAVPTPSPPSVYPGHPVQFYSMNRPAARHTPPTIGGSLPYRRPPSITSQSSLQNQINGGPFYSQNPASLAPPPPSILQVTPQLPLMGFVARVQENISDTPPPPPPVDEAVFDESPPPPPPPEDYEEEEAAVVEYSDPYAEEDPPWAPRTYLEKVVAIYDYTKDKEDELSFQEGAIIYVIKKNDDGWYEGVMNGVTGLFPGNYVESIMHYSE</sequence>
<dbReference type="Pfam" id="PF00067">
    <property type="entry name" value="p450"/>
    <property type="match status" value="1"/>
</dbReference>
<proteinExistence type="inferred from homology"/>
<keyword evidence="6 14" id="KW-0728">SH3 domain</keyword>
<name>A0A8C5J4G6_JUNHY</name>
<evidence type="ECO:0000259" key="18">
    <source>
        <dbReference type="PROSITE" id="PS50192"/>
    </source>
</evidence>
<dbReference type="GO" id="GO:0030027">
    <property type="term" value="C:lamellipodium"/>
    <property type="evidence" value="ECO:0007669"/>
    <property type="project" value="UniProtKB-SubCell"/>
</dbReference>
<evidence type="ECO:0000256" key="8">
    <source>
        <dbReference type="ARBA" id="ARBA00022553"/>
    </source>
</evidence>
<feature type="domain" description="T-SNARE coiled-coil homology" evidence="18">
    <location>
        <begin position="453"/>
        <end position="515"/>
    </location>
</feature>
<dbReference type="SUPFAM" id="SSF50044">
    <property type="entry name" value="SH3-domain"/>
    <property type="match status" value="1"/>
</dbReference>
<dbReference type="Gene3D" id="1.10.630.10">
    <property type="entry name" value="Cytochrome P450"/>
    <property type="match status" value="1"/>
</dbReference>
<evidence type="ECO:0000256" key="1">
    <source>
        <dbReference type="ARBA" id="ARBA00004245"/>
    </source>
</evidence>
<dbReference type="Gene3D" id="2.30.30.40">
    <property type="entry name" value="SH3 Domains"/>
    <property type="match status" value="1"/>
</dbReference>
<dbReference type="InterPro" id="IPR035726">
    <property type="entry name" value="Abi2_SH3"/>
</dbReference>
<evidence type="ECO:0000259" key="17">
    <source>
        <dbReference type="PROSITE" id="PS50002"/>
    </source>
</evidence>
<comment type="cofactor">
    <cofactor evidence="13">
        <name>heme</name>
        <dbReference type="ChEBI" id="CHEBI:30413"/>
    </cofactor>
</comment>
<keyword evidence="8" id="KW-0597">Phosphoprotein</keyword>
<feature type="compositionally biased region" description="Polar residues" evidence="15">
    <location>
        <begin position="717"/>
        <end position="737"/>
    </location>
</feature>
<dbReference type="InterPro" id="IPR002401">
    <property type="entry name" value="Cyt_P450_E_grp-I"/>
</dbReference>
<evidence type="ECO:0000256" key="5">
    <source>
        <dbReference type="ARBA" id="ARBA00010617"/>
    </source>
</evidence>
<dbReference type="InterPro" id="IPR001128">
    <property type="entry name" value="Cyt_P450"/>
</dbReference>
<feature type="compositionally biased region" description="Low complexity" evidence="15">
    <location>
        <begin position="644"/>
        <end position="670"/>
    </location>
</feature>
<feature type="compositionally biased region" description="Pro residues" evidence="15">
    <location>
        <begin position="576"/>
        <end position="587"/>
    </location>
</feature>
<organism evidence="19 20">
    <name type="scientific">Junco hyemalis</name>
    <name type="common">Dark-eyed junco</name>
    <dbReference type="NCBI Taxonomy" id="40217"/>
    <lineage>
        <taxon>Eukaryota</taxon>
        <taxon>Metazoa</taxon>
        <taxon>Chordata</taxon>
        <taxon>Craniata</taxon>
        <taxon>Vertebrata</taxon>
        <taxon>Euteleostomi</taxon>
        <taxon>Archelosauria</taxon>
        <taxon>Archosauria</taxon>
        <taxon>Dinosauria</taxon>
        <taxon>Saurischia</taxon>
        <taxon>Theropoda</taxon>
        <taxon>Coelurosauria</taxon>
        <taxon>Aves</taxon>
        <taxon>Neognathae</taxon>
        <taxon>Neoaves</taxon>
        <taxon>Telluraves</taxon>
        <taxon>Australaves</taxon>
        <taxon>Passeriformes</taxon>
        <taxon>Passerellidae</taxon>
        <taxon>Junco</taxon>
    </lineage>
</organism>
<feature type="transmembrane region" description="Helical" evidence="16">
    <location>
        <begin position="273"/>
        <end position="293"/>
    </location>
</feature>
<feature type="region of interest" description="Disordered" evidence="15">
    <location>
        <begin position="767"/>
        <end position="799"/>
    </location>
</feature>
<feature type="domain" description="SH3" evidence="17">
    <location>
        <begin position="821"/>
        <end position="880"/>
    </location>
</feature>